<name>A0A0P6EFS9_9CRUS</name>
<feature type="compositionally biased region" description="Low complexity" evidence="1">
    <location>
        <begin position="575"/>
        <end position="588"/>
    </location>
</feature>
<feature type="compositionally biased region" description="Pro residues" evidence="1">
    <location>
        <begin position="477"/>
        <end position="499"/>
    </location>
</feature>
<feature type="region of interest" description="Disordered" evidence="1">
    <location>
        <begin position="536"/>
        <end position="600"/>
    </location>
</feature>
<sequence length="643" mass="69571">MPQLWKTGKPATAASAPANQQQGSAMSPPAKGFFICPPKLVLGEAGGGGGGGGGDTPSSASSSNGFFSFPSSPPSSPTSPTHHQHPPKYDQLLNELRRAQERRGRLQNDAAMGVSSQPLQPAAATAATASTVLLKNAPLETMLLRRTIRSPEPPSGTYVNHFNSSGAAGFAQRLDPAGSKSPRMTNKAAPKKVRFLEDGTGNLHTSVFGGSAESIGSLLDSHSQELNQSGGTDDIDSLISSLISYSDATDHRLDEDRPEAKTTNGTAKNHNNADGLDLRELRITATQEEDVRQKLNESTSSSGEDGQRQQQQQAEKATLHHTRSGVLDNFLDIFRCGNAEVVDQRQTVVHLEPDDPNSVDSGSVLSELDFEETSSTITDIDSNKTFSLHSPDNSVDHRIDDWSQVSDLLERSLQEIRQMEEDTNKSHPVDGKSTEKSKREPLYELIGWKRNPPLVQLDLRGSKPFPLPSTTSAPAPQREPSPPRSPSPLPLPPPTPPPVETDVWIPRQDWVPPAAPTPAPMVKQADKVWIRRPTLSVATNSHNSSNNNNKESAAVRKSPATEETNSIYGRLWETSSSPNNSSRSSSCSAEAEEKPTSSTEAELTGKFVFFSKKMFLKTTCLKFSSSAQPSVQWLEKPDWNIGD</sequence>
<dbReference type="PANTHER" id="PTHR14388">
    <property type="entry name" value="T CELL-SPECIFIC ADAPTER PROTEIN TSAD"/>
    <property type="match status" value="1"/>
</dbReference>
<feature type="compositionally biased region" description="Basic and acidic residues" evidence="1">
    <location>
        <begin position="249"/>
        <end position="260"/>
    </location>
</feature>
<feature type="region of interest" description="Disordered" evidence="1">
    <location>
        <begin position="418"/>
        <end position="438"/>
    </location>
</feature>
<dbReference type="AlphaFoldDB" id="A0A0P6EFS9"/>
<feature type="compositionally biased region" description="Low complexity" evidence="1">
    <location>
        <begin position="56"/>
        <end position="70"/>
    </location>
</feature>
<accession>A0A0P6EFS9</accession>
<dbReference type="GO" id="GO:0005737">
    <property type="term" value="C:cytoplasm"/>
    <property type="evidence" value="ECO:0007669"/>
    <property type="project" value="TreeGrafter"/>
</dbReference>
<dbReference type="EMBL" id="GDIQ01064343">
    <property type="protein sequence ID" value="JAN30394.1"/>
    <property type="molecule type" value="Transcribed_RNA"/>
</dbReference>
<proteinExistence type="predicted"/>
<feature type="region of interest" description="Disordered" evidence="1">
    <location>
        <begin position="455"/>
        <end position="503"/>
    </location>
</feature>
<dbReference type="OrthoDB" id="10003345at2759"/>
<feature type="region of interest" description="Disordered" evidence="1">
    <location>
        <begin position="1"/>
        <end position="99"/>
    </location>
</feature>
<protein>
    <submittedName>
        <fullName evidence="2">Putative SH2 domain-containing protein 4B</fullName>
    </submittedName>
</protein>
<reference evidence="2" key="1">
    <citation type="submission" date="2015-10" db="EMBL/GenBank/DDBJ databases">
        <title>EvidentialGene: Evidence-directed Construction of Complete mRNA Transcriptomes without Genomes.</title>
        <authorList>
            <person name="Gilbert D.G."/>
        </authorList>
    </citation>
    <scope>NUCLEOTIDE SEQUENCE</scope>
</reference>
<feature type="region of interest" description="Disordered" evidence="1">
    <location>
        <begin position="249"/>
        <end position="321"/>
    </location>
</feature>
<feature type="compositionally biased region" description="Low complexity" evidence="1">
    <location>
        <begin position="540"/>
        <end position="549"/>
    </location>
</feature>
<dbReference type="PANTHER" id="PTHR14388:SF17">
    <property type="entry name" value="SH2 DOMAIN-CONTAINING PROTEIN"/>
    <property type="match status" value="1"/>
</dbReference>
<evidence type="ECO:0000313" key="2">
    <source>
        <dbReference type="EMBL" id="JAN30394.1"/>
    </source>
</evidence>
<organism evidence="2">
    <name type="scientific">Daphnia magna</name>
    <dbReference type="NCBI Taxonomy" id="35525"/>
    <lineage>
        <taxon>Eukaryota</taxon>
        <taxon>Metazoa</taxon>
        <taxon>Ecdysozoa</taxon>
        <taxon>Arthropoda</taxon>
        <taxon>Crustacea</taxon>
        <taxon>Branchiopoda</taxon>
        <taxon>Diplostraca</taxon>
        <taxon>Cladocera</taxon>
        <taxon>Anomopoda</taxon>
        <taxon>Daphniidae</taxon>
        <taxon>Daphnia</taxon>
    </lineage>
</organism>
<feature type="compositionally biased region" description="Polar residues" evidence="1">
    <location>
        <begin position="261"/>
        <end position="272"/>
    </location>
</feature>
<feature type="compositionally biased region" description="Gly residues" evidence="1">
    <location>
        <begin position="44"/>
        <end position="55"/>
    </location>
</feature>
<evidence type="ECO:0000256" key="1">
    <source>
        <dbReference type="SAM" id="MobiDB-lite"/>
    </source>
</evidence>